<feature type="compositionally biased region" description="Basic and acidic residues" evidence="2">
    <location>
        <begin position="143"/>
        <end position="155"/>
    </location>
</feature>
<comment type="similarity">
    <text evidence="1">Belongs to the bactofilin family.</text>
</comment>
<evidence type="ECO:0000313" key="4">
    <source>
        <dbReference type="Proteomes" id="UP000179797"/>
    </source>
</evidence>
<name>A0A1S1Z0N2_FLAPC</name>
<dbReference type="OrthoDB" id="5432602at2"/>
<dbReference type="AlphaFoldDB" id="A0A1S1Z0N2"/>
<reference evidence="3 4" key="1">
    <citation type="journal article" date="2012" name="Int. J. Syst. Evol. Microbiol.">
        <title>Flammeovirga pacifica sp. nov., isolated from deep-sea sediment.</title>
        <authorList>
            <person name="Xu H."/>
            <person name="Fu Y."/>
            <person name="Yang N."/>
            <person name="Ding Z."/>
            <person name="Lai Q."/>
            <person name="Zeng R."/>
        </authorList>
    </citation>
    <scope>NUCLEOTIDE SEQUENCE [LARGE SCALE GENOMIC DNA]</scope>
    <source>
        <strain evidence="4">DSM 24597 / LMG 26175 / WPAGA1</strain>
    </source>
</reference>
<sequence>MGLFGNNEEKSVAPAPVGGNATNNTIGHGTTLKGDVETHGVLRMDGKLIGNLQCHSKFFLGNDGQIEGDVFAQNAEIEGEIHGRIEVAENLVLRGSAVIHGDIITKSLTIDPGAVFNGTCKMSNEKPLLTSTTSTTQETVNAVDKKEKVEDGSAE</sequence>
<proteinExistence type="inferred from homology"/>
<dbReference type="STRING" id="915059.NH26_10815"/>
<evidence type="ECO:0000313" key="3">
    <source>
        <dbReference type="EMBL" id="OHX66811.1"/>
    </source>
</evidence>
<protein>
    <recommendedName>
        <fullName evidence="5">Cell shape determination protein CcmA</fullName>
    </recommendedName>
</protein>
<evidence type="ECO:0000256" key="2">
    <source>
        <dbReference type="SAM" id="MobiDB-lite"/>
    </source>
</evidence>
<dbReference type="RefSeq" id="WP_052431976.1">
    <property type="nucleotide sequence ID" value="NZ_JRYR02000001.1"/>
</dbReference>
<dbReference type="PANTHER" id="PTHR35024:SF4">
    <property type="entry name" value="POLYMER-FORMING CYTOSKELETAL PROTEIN"/>
    <property type="match status" value="1"/>
</dbReference>
<dbReference type="Pfam" id="PF04519">
    <property type="entry name" value="Bactofilin"/>
    <property type="match status" value="1"/>
</dbReference>
<evidence type="ECO:0000256" key="1">
    <source>
        <dbReference type="ARBA" id="ARBA00044755"/>
    </source>
</evidence>
<evidence type="ECO:0008006" key="5">
    <source>
        <dbReference type="Google" id="ProtNLM"/>
    </source>
</evidence>
<dbReference type="Proteomes" id="UP000179797">
    <property type="component" value="Unassembled WGS sequence"/>
</dbReference>
<organism evidence="3 4">
    <name type="scientific">Flammeovirga pacifica</name>
    <dbReference type="NCBI Taxonomy" id="915059"/>
    <lineage>
        <taxon>Bacteria</taxon>
        <taxon>Pseudomonadati</taxon>
        <taxon>Bacteroidota</taxon>
        <taxon>Cytophagia</taxon>
        <taxon>Cytophagales</taxon>
        <taxon>Flammeovirgaceae</taxon>
        <taxon>Flammeovirga</taxon>
    </lineage>
</organism>
<dbReference type="EMBL" id="JRYR02000001">
    <property type="protein sequence ID" value="OHX66811.1"/>
    <property type="molecule type" value="Genomic_DNA"/>
</dbReference>
<feature type="region of interest" description="Disordered" evidence="2">
    <location>
        <begin position="1"/>
        <end position="31"/>
    </location>
</feature>
<comment type="caution">
    <text evidence="3">The sequence shown here is derived from an EMBL/GenBank/DDBJ whole genome shotgun (WGS) entry which is preliminary data.</text>
</comment>
<keyword evidence="4" id="KW-1185">Reference proteome</keyword>
<dbReference type="PANTHER" id="PTHR35024">
    <property type="entry name" value="HYPOTHETICAL CYTOSOLIC PROTEIN"/>
    <property type="match status" value="1"/>
</dbReference>
<gene>
    <name evidence="3" type="ORF">NH26_10815</name>
</gene>
<accession>A0A1S1Z0N2</accession>
<dbReference type="InterPro" id="IPR007607">
    <property type="entry name" value="BacA/B"/>
</dbReference>
<feature type="region of interest" description="Disordered" evidence="2">
    <location>
        <begin position="130"/>
        <end position="155"/>
    </location>
</feature>